<keyword evidence="1" id="KW-0812">Transmembrane</keyword>
<evidence type="ECO:0000313" key="4">
    <source>
        <dbReference type="Proteomes" id="UP000051401"/>
    </source>
</evidence>
<gene>
    <name evidence="3" type="ORF">RIdsm_05910</name>
    <name evidence="2" type="ORF">XM52_27860</name>
</gene>
<sequence length="73" mass="7528">MLGMAMNSAKLFFAGKLFKDNKTVVRQLMMGAGAGVIAGIVIGLFAPIWVAAIAAGAVSGAVQPVLFKDLKYA</sequence>
<keyword evidence="3" id="KW-0614">Plasmid</keyword>
<evidence type="ECO:0000313" key="3">
    <source>
        <dbReference type="EMBL" id="QEW30064.1"/>
    </source>
</evidence>
<keyword evidence="1" id="KW-0472">Membrane</keyword>
<dbReference type="Proteomes" id="UP000325785">
    <property type="component" value="Plasmid pRIdsm_03"/>
</dbReference>
<dbReference type="AlphaFoldDB" id="A0A0T5NWG1"/>
<dbReference type="RefSeq" id="WP_037240016.1">
    <property type="nucleotide sequence ID" value="NZ_CP031601.1"/>
</dbReference>
<evidence type="ECO:0000313" key="5">
    <source>
        <dbReference type="Proteomes" id="UP000325785"/>
    </source>
</evidence>
<dbReference type="OrthoDB" id="517039at2"/>
<dbReference type="Proteomes" id="UP000051401">
    <property type="component" value="Unassembled WGS sequence"/>
</dbReference>
<feature type="transmembrane region" description="Helical" evidence="1">
    <location>
        <begin position="24"/>
        <end position="42"/>
    </location>
</feature>
<evidence type="ECO:0000256" key="1">
    <source>
        <dbReference type="SAM" id="Phobius"/>
    </source>
</evidence>
<dbReference type="STRING" id="540747.SAMN04488031_11823"/>
<accession>A0A0T5NWG1</accession>
<name>A0A0T5NWG1_9RHOB</name>
<reference evidence="3 5" key="2">
    <citation type="submission" date="2018-08" db="EMBL/GenBank/DDBJ databases">
        <title>Genetic Globetrotter - A new plasmid hitch-hiking vast phylogenetic and geographic distances.</title>
        <authorList>
            <person name="Vollmers J."/>
            <person name="Petersen J."/>
        </authorList>
    </citation>
    <scope>NUCLEOTIDE SEQUENCE [LARGE SCALE GENOMIC DNA]</scope>
    <source>
        <strain evidence="3 5">DSM 26383</strain>
        <plasmid evidence="5">pridsm_03</plasmid>
        <plasmid evidence="3">pRIdsm_03</plasmid>
    </source>
</reference>
<dbReference type="EMBL" id="LAXI01000038">
    <property type="protein sequence ID" value="KRS13273.1"/>
    <property type="molecule type" value="Genomic_DNA"/>
</dbReference>
<organism evidence="2 4">
    <name type="scientific">Roseovarius indicus</name>
    <dbReference type="NCBI Taxonomy" id="540747"/>
    <lineage>
        <taxon>Bacteria</taxon>
        <taxon>Pseudomonadati</taxon>
        <taxon>Pseudomonadota</taxon>
        <taxon>Alphaproteobacteria</taxon>
        <taxon>Rhodobacterales</taxon>
        <taxon>Roseobacteraceae</taxon>
        <taxon>Roseovarius</taxon>
    </lineage>
</organism>
<dbReference type="PATRIC" id="fig|540747.5.peg.4358"/>
<geneLocation type="plasmid" evidence="5">
    <name>pridsm_03</name>
</geneLocation>
<keyword evidence="4" id="KW-1185">Reference proteome</keyword>
<reference evidence="2 4" key="1">
    <citation type="submission" date="2015-04" db="EMBL/GenBank/DDBJ databases">
        <title>The draft genome sequence of Roseovarius indicus B108T.</title>
        <authorList>
            <person name="Li G."/>
            <person name="Lai Q."/>
            <person name="Shao Z."/>
            <person name="Yan P."/>
        </authorList>
    </citation>
    <scope>NUCLEOTIDE SEQUENCE [LARGE SCALE GENOMIC DNA]</scope>
    <source>
        <strain evidence="2 4">B108</strain>
    </source>
</reference>
<keyword evidence="1" id="KW-1133">Transmembrane helix</keyword>
<dbReference type="KEGG" id="rid:RIdsm_05910"/>
<protein>
    <submittedName>
        <fullName evidence="2">Uncharacterized protein</fullName>
    </submittedName>
</protein>
<proteinExistence type="predicted"/>
<geneLocation type="plasmid" evidence="3">
    <name>pRIdsm_03</name>
</geneLocation>
<evidence type="ECO:0000313" key="2">
    <source>
        <dbReference type="EMBL" id="KRS13273.1"/>
    </source>
</evidence>
<dbReference type="EMBL" id="CP031601">
    <property type="protein sequence ID" value="QEW30064.1"/>
    <property type="molecule type" value="Genomic_DNA"/>
</dbReference>